<evidence type="ECO:0000313" key="1">
    <source>
        <dbReference type="EMBL" id="KAH3774587.1"/>
    </source>
</evidence>
<keyword evidence="2" id="KW-1185">Reference proteome</keyword>
<comment type="caution">
    <text evidence="1">The sequence shown here is derived from an EMBL/GenBank/DDBJ whole genome shotgun (WGS) entry which is preliminary data.</text>
</comment>
<reference evidence="1" key="2">
    <citation type="submission" date="2020-11" db="EMBL/GenBank/DDBJ databases">
        <authorList>
            <person name="McCartney M.A."/>
            <person name="Auch B."/>
            <person name="Kono T."/>
            <person name="Mallez S."/>
            <person name="Becker A."/>
            <person name="Gohl D.M."/>
            <person name="Silverstein K.A.T."/>
            <person name="Koren S."/>
            <person name="Bechman K.B."/>
            <person name="Herman A."/>
            <person name="Abrahante J.E."/>
            <person name="Garbe J."/>
        </authorList>
    </citation>
    <scope>NUCLEOTIDE SEQUENCE</scope>
    <source>
        <strain evidence="1">Duluth1</strain>
        <tissue evidence="1">Whole animal</tissue>
    </source>
</reference>
<accession>A0A9D4EAD8</accession>
<sequence>MFYSFLFGSILPPYKIKWGSVAFAISASGTRLWEVGTGLDDLLVGDFFIYYFCYGTFSRGFSWEEHFRSVLAK</sequence>
<gene>
    <name evidence="1" type="ORF">DPMN_175969</name>
</gene>
<reference evidence="1" key="1">
    <citation type="journal article" date="2019" name="bioRxiv">
        <title>The Genome of the Zebra Mussel, Dreissena polymorpha: A Resource for Invasive Species Research.</title>
        <authorList>
            <person name="McCartney M.A."/>
            <person name="Auch B."/>
            <person name="Kono T."/>
            <person name="Mallez S."/>
            <person name="Zhang Y."/>
            <person name="Obille A."/>
            <person name="Becker A."/>
            <person name="Abrahante J.E."/>
            <person name="Garbe J."/>
            <person name="Badalamenti J.P."/>
            <person name="Herman A."/>
            <person name="Mangelson H."/>
            <person name="Liachko I."/>
            <person name="Sullivan S."/>
            <person name="Sone E.D."/>
            <person name="Koren S."/>
            <person name="Silverstein K.A.T."/>
            <person name="Beckman K.B."/>
            <person name="Gohl D.M."/>
        </authorList>
    </citation>
    <scope>NUCLEOTIDE SEQUENCE</scope>
    <source>
        <strain evidence="1">Duluth1</strain>
        <tissue evidence="1">Whole animal</tissue>
    </source>
</reference>
<name>A0A9D4EAD8_DREPO</name>
<organism evidence="1 2">
    <name type="scientific">Dreissena polymorpha</name>
    <name type="common">Zebra mussel</name>
    <name type="synonym">Mytilus polymorpha</name>
    <dbReference type="NCBI Taxonomy" id="45954"/>
    <lineage>
        <taxon>Eukaryota</taxon>
        <taxon>Metazoa</taxon>
        <taxon>Spiralia</taxon>
        <taxon>Lophotrochozoa</taxon>
        <taxon>Mollusca</taxon>
        <taxon>Bivalvia</taxon>
        <taxon>Autobranchia</taxon>
        <taxon>Heteroconchia</taxon>
        <taxon>Euheterodonta</taxon>
        <taxon>Imparidentia</taxon>
        <taxon>Neoheterodontei</taxon>
        <taxon>Myida</taxon>
        <taxon>Dreissenoidea</taxon>
        <taxon>Dreissenidae</taxon>
        <taxon>Dreissena</taxon>
    </lineage>
</organism>
<evidence type="ECO:0000313" key="2">
    <source>
        <dbReference type="Proteomes" id="UP000828390"/>
    </source>
</evidence>
<protein>
    <submittedName>
        <fullName evidence="1">Uncharacterized protein</fullName>
    </submittedName>
</protein>
<dbReference type="Proteomes" id="UP000828390">
    <property type="component" value="Unassembled WGS sequence"/>
</dbReference>
<proteinExistence type="predicted"/>
<dbReference type="AlphaFoldDB" id="A0A9D4EAD8"/>
<dbReference type="EMBL" id="JAIWYP010000009">
    <property type="protein sequence ID" value="KAH3774587.1"/>
    <property type="molecule type" value="Genomic_DNA"/>
</dbReference>